<dbReference type="EMBL" id="UYRU01041808">
    <property type="protein sequence ID" value="VDK70012.1"/>
    <property type="molecule type" value="Genomic_DNA"/>
</dbReference>
<dbReference type="PANTHER" id="PTHR21301:SF11">
    <property type="entry name" value="GIY-YIG DOMAIN-CONTAINING PROTEIN"/>
    <property type="match status" value="1"/>
</dbReference>
<dbReference type="Pfam" id="PF26215">
    <property type="entry name" value="HTH_animal"/>
    <property type="match status" value="1"/>
</dbReference>
<name>A0A3P6S2S7_DIBLA</name>
<dbReference type="PANTHER" id="PTHR21301">
    <property type="entry name" value="REVERSE TRANSCRIPTASE"/>
    <property type="match status" value="1"/>
</dbReference>
<accession>A0A3P6S2S7</accession>
<evidence type="ECO:0000259" key="2">
    <source>
        <dbReference type="Pfam" id="PF26215"/>
    </source>
</evidence>
<organism evidence="3 4">
    <name type="scientific">Dibothriocephalus latus</name>
    <name type="common">Fish tapeworm</name>
    <name type="synonym">Diphyllobothrium latum</name>
    <dbReference type="NCBI Taxonomy" id="60516"/>
    <lineage>
        <taxon>Eukaryota</taxon>
        <taxon>Metazoa</taxon>
        <taxon>Spiralia</taxon>
        <taxon>Lophotrochozoa</taxon>
        <taxon>Platyhelminthes</taxon>
        <taxon>Cestoda</taxon>
        <taxon>Eucestoda</taxon>
        <taxon>Diphyllobothriidea</taxon>
        <taxon>Diphyllobothriidae</taxon>
        <taxon>Dibothriocephalus</taxon>
    </lineage>
</organism>
<sequence length="253" mass="29324">MKEEKDCQLPFLAVLVCREDGGELKTTFCRKETYTSRILSYLRNHPVSHERSCVRTLYRRVETHYREPADQKAEVQYLRKIFTMNAHSGAFVEKCRQRGPYEENQRDSQNRHAGEQYPITGQPEPTRWRAIPYIAGVSEEYARLFSEFGIGVAHRPEATIRRQLMLPKDPEPVNEKSSVIYRIDCLCGEAKYVGETGKRVLRGIHQHELAVRRNDKLPLVVVHASMPGHGFNFERVQILGRSDDRTSRLLQKA</sequence>
<reference evidence="3 4" key="1">
    <citation type="submission" date="2018-11" db="EMBL/GenBank/DDBJ databases">
        <authorList>
            <consortium name="Pathogen Informatics"/>
        </authorList>
    </citation>
    <scope>NUCLEOTIDE SEQUENCE [LARGE SCALE GENOMIC DNA]</scope>
</reference>
<feature type="compositionally biased region" description="Basic and acidic residues" evidence="1">
    <location>
        <begin position="100"/>
        <end position="114"/>
    </location>
</feature>
<feature type="domain" description="Helix-turn-helix" evidence="2">
    <location>
        <begin position="37"/>
        <end position="96"/>
    </location>
</feature>
<evidence type="ECO:0000256" key="1">
    <source>
        <dbReference type="SAM" id="MobiDB-lite"/>
    </source>
</evidence>
<dbReference type="Proteomes" id="UP000281553">
    <property type="component" value="Unassembled WGS sequence"/>
</dbReference>
<keyword evidence="4" id="KW-1185">Reference proteome</keyword>
<dbReference type="AlphaFoldDB" id="A0A3P6S2S7"/>
<feature type="region of interest" description="Disordered" evidence="1">
    <location>
        <begin position="100"/>
        <end position="121"/>
    </location>
</feature>
<evidence type="ECO:0000313" key="4">
    <source>
        <dbReference type="Proteomes" id="UP000281553"/>
    </source>
</evidence>
<evidence type="ECO:0000313" key="3">
    <source>
        <dbReference type="EMBL" id="VDK70012.1"/>
    </source>
</evidence>
<gene>
    <name evidence="3" type="ORF">DILT_LOCUS2212</name>
</gene>
<proteinExistence type="predicted"/>
<protein>
    <recommendedName>
        <fullName evidence="2">Helix-turn-helix domain-containing protein</fullName>
    </recommendedName>
</protein>
<dbReference type="OrthoDB" id="6143221at2759"/>
<dbReference type="InterPro" id="IPR058912">
    <property type="entry name" value="HTH_animal"/>
</dbReference>